<sequence length="217" mass="23693">MDTKPAPLDAAPGLEDLFAGYQRFRKDIWPERRKLFETLARNGQSPTALVIACSDSRVDPAMVFNAAPGELFIVRNVANLVPPYKPDGDFHGTSAAIEFAVSVLEVPRVIVLGHAMCGGVRALLNGFPAEARDFVEPWMTGIAAEARRRTLACTPAAEDAQAQCELETVKLSLRNLLTFPFIADRLAAGRLTLHGGSFDIRTGIWSRLVDDQFIPMA</sequence>
<dbReference type="EC" id="4.2.1.1" evidence="2 8"/>
<dbReference type="InterPro" id="IPR036874">
    <property type="entry name" value="Carbonic_anhydrase_sf"/>
</dbReference>
<dbReference type="EMBL" id="VUKA01000001">
    <property type="protein sequence ID" value="KAA2214773.1"/>
    <property type="molecule type" value="Genomic_DNA"/>
</dbReference>
<dbReference type="InterPro" id="IPR015892">
    <property type="entry name" value="Carbonic_anhydrase_CS"/>
</dbReference>
<dbReference type="SMART" id="SM00947">
    <property type="entry name" value="Pro_CA"/>
    <property type="match status" value="1"/>
</dbReference>
<name>A0A5B2TKR1_9PROT</name>
<comment type="function">
    <text evidence="8">Reversible hydration of carbon dioxide.</text>
</comment>
<organism evidence="9 10">
    <name type="scientific">Teichococcus oryzae</name>
    <dbReference type="NCBI Taxonomy" id="1608942"/>
    <lineage>
        <taxon>Bacteria</taxon>
        <taxon>Pseudomonadati</taxon>
        <taxon>Pseudomonadota</taxon>
        <taxon>Alphaproteobacteria</taxon>
        <taxon>Acetobacterales</taxon>
        <taxon>Roseomonadaceae</taxon>
        <taxon>Roseomonas</taxon>
    </lineage>
</organism>
<dbReference type="Gene3D" id="3.40.1050.10">
    <property type="entry name" value="Carbonic anhydrase"/>
    <property type="match status" value="1"/>
</dbReference>
<evidence type="ECO:0000256" key="3">
    <source>
        <dbReference type="ARBA" id="ARBA00022723"/>
    </source>
</evidence>
<accession>A0A5B2TKR1</accession>
<proteinExistence type="inferred from homology"/>
<evidence type="ECO:0000256" key="2">
    <source>
        <dbReference type="ARBA" id="ARBA00012925"/>
    </source>
</evidence>
<keyword evidence="5 8" id="KW-0456">Lyase</keyword>
<keyword evidence="10" id="KW-1185">Reference proteome</keyword>
<protein>
    <recommendedName>
        <fullName evidence="2 8">Carbonic anhydrase</fullName>
        <ecNumber evidence="2 8">4.2.1.1</ecNumber>
    </recommendedName>
    <alternativeName>
        <fullName evidence="8">Carbonate dehydratase</fullName>
    </alternativeName>
</protein>
<dbReference type="SUPFAM" id="SSF53056">
    <property type="entry name" value="beta-carbonic anhydrase, cab"/>
    <property type="match status" value="1"/>
</dbReference>
<dbReference type="PANTHER" id="PTHR11002">
    <property type="entry name" value="CARBONIC ANHYDRASE"/>
    <property type="match status" value="1"/>
</dbReference>
<dbReference type="Proteomes" id="UP000322110">
    <property type="component" value="Unassembled WGS sequence"/>
</dbReference>
<evidence type="ECO:0000313" key="9">
    <source>
        <dbReference type="EMBL" id="KAA2214773.1"/>
    </source>
</evidence>
<dbReference type="AlphaFoldDB" id="A0A5B2TKR1"/>
<comment type="cofactor">
    <cofactor evidence="7">
        <name>Zn(2+)</name>
        <dbReference type="ChEBI" id="CHEBI:29105"/>
    </cofactor>
    <text evidence="7">Binds 1 zinc ion per subunit.</text>
</comment>
<comment type="caution">
    <text evidence="9">The sequence shown here is derived from an EMBL/GenBank/DDBJ whole genome shotgun (WGS) entry which is preliminary data.</text>
</comment>
<keyword evidence="3 7" id="KW-0479">Metal-binding</keyword>
<feature type="binding site" evidence="7">
    <location>
        <position position="117"/>
    </location>
    <ligand>
        <name>Zn(2+)</name>
        <dbReference type="ChEBI" id="CHEBI:29105"/>
    </ligand>
</feature>
<gene>
    <name evidence="9" type="ORF">F0Q34_03535</name>
</gene>
<evidence type="ECO:0000256" key="8">
    <source>
        <dbReference type="RuleBase" id="RU003956"/>
    </source>
</evidence>
<dbReference type="PANTHER" id="PTHR11002:SF76">
    <property type="entry name" value="CARBONIC ANHYDRASE"/>
    <property type="match status" value="1"/>
</dbReference>
<dbReference type="PROSITE" id="PS00705">
    <property type="entry name" value="PROK_CO2_ANHYDRASE_2"/>
    <property type="match status" value="1"/>
</dbReference>
<dbReference type="GO" id="GO:0015976">
    <property type="term" value="P:carbon utilization"/>
    <property type="evidence" value="ECO:0007669"/>
    <property type="project" value="InterPro"/>
</dbReference>
<evidence type="ECO:0000256" key="6">
    <source>
        <dbReference type="ARBA" id="ARBA00048348"/>
    </source>
</evidence>
<dbReference type="InterPro" id="IPR001765">
    <property type="entry name" value="Carbonic_anhydrase"/>
</dbReference>
<comment type="catalytic activity">
    <reaction evidence="6 8">
        <text>hydrogencarbonate + H(+) = CO2 + H2O</text>
        <dbReference type="Rhea" id="RHEA:10748"/>
        <dbReference type="ChEBI" id="CHEBI:15377"/>
        <dbReference type="ChEBI" id="CHEBI:15378"/>
        <dbReference type="ChEBI" id="CHEBI:16526"/>
        <dbReference type="ChEBI" id="CHEBI:17544"/>
        <dbReference type="EC" id="4.2.1.1"/>
    </reaction>
</comment>
<feature type="binding site" evidence="7">
    <location>
        <position position="53"/>
    </location>
    <ligand>
        <name>Zn(2+)</name>
        <dbReference type="ChEBI" id="CHEBI:29105"/>
    </ligand>
</feature>
<evidence type="ECO:0000256" key="5">
    <source>
        <dbReference type="ARBA" id="ARBA00023239"/>
    </source>
</evidence>
<evidence type="ECO:0000313" key="10">
    <source>
        <dbReference type="Proteomes" id="UP000322110"/>
    </source>
</evidence>
<evidence type="ECO:0000256" key="1">
    <source>
        <dbReference type="ARBA" id="ARBA00006217"/>
    </source>
</evidence>
<dbReference type="RefSeq" id="WP_149810728.1">
    <property type="nucleotide sequence ID" value="NZ_VUKA01000001.1"/>
</dbReference>
<feature type="binding site" evidence="7">
    <location>
        <position position="114"/>
    </location>
    <ligand>
        <name>Zn(2+)</name>
        <dbReference type="ChEBI" id="CHEBI:29105"/>
    </ligand>
</feature>
<evidence type="ECO:0000256" key="7">
    <source>
        <dbReference type="PIRSR" id="PIRSR601765-1"/>
    </source>
</evidence>
<keyword evidence="4 7" id="KW-0862">Zinc</keyword>
<dbReference type="Pfam" id="PF00484">
    <property type="entry name" value="Pro_CA"/>
    <property type="match status" value="1"/>
</dbReference>
<dbReference type="CDD" id="cd00884">
    <property type="entry name" value="beta_CA_cladeB"/>
    <property type="match status" value="1"/>
</dbReference>
<dbReference type="OrthoDB" id="9797527at2"/>
<reference evidence="9 10" key="1">
    <citation type="journal article" date="2015" name="Int. J. Syst. Evol. Microbiol.">
        <title>Roseomonas oryzae sp. nov., isolated from paddy rhizosphere soil.</title>
        <authorList>
            <person name="Ramaprasad E.V."/>
            <person name="Sasikala Ch."/>
            <person name="Ramana Ch.V."/>
        </authorList>
    </citation>
    <scope>NUCLEOTIDE SEQUENCE [LARGE SCALE GENOMIC DNA]</scope>
    <source>
        <strain evidence="9 10">KCTC 42542</strain>
    </source>
</reference>
<comment type="similarity">
    <text evidence="1 8">Belongs to the beta-class carbonic anhydrase family.</text>
</comment>
<dbReference type="GO" id="GO:0008270">
    <property type="term" value="F:zinc ion binding"/>
    <property type="evidence" value="ECO:0007669"/>
    <property type="project" value="UniProtKB-UniRule"/>
</dbReference>
<feature type="binding site" evidence="7">
    <location>
        <position position="55"/>
    </location>
    <ligand>
        <name>Zn(2+)</name>
        <dbReference type="ChEBI" id="CHEBI:29105"/>
    </ligand>
</feature>
<dbReference type="InterPro" id="IPR045066">
    <property type="entry name" value="Beta_CA_cladeB"/>
</dbReference>
<dbReference type="GO" id="GO:0004089">
    <property type="term" value="F:carbonate dehydratase activity"/>
    <property type="evidence" value="ECO:0007669"/>
    <property type="project" value="UniProtKB-UniRule"/>
</dbReference>
<dbReference type="PROSITE" id="PS00704">
    <property type="entry name" value="PROK_CO2_ANHYDRASE_1"/>
    <property type="match status" value="1"/>
</dbReference>
<evidence type="ECO:0000256" key="4">
    <source>
        <dbReference type="ARBA" id="ARBA00022833"/>
    </source>
</evidence>